<keyword evidence="11" id="KW-1185">Reference proteome</keyword>
<feature type="chain" id="PRO_5035303393" description="RNA helicase" evidence="7">
    <location>
        <begin position="18"/>
        <end position="591"/>
    </location>
</feature>
<name>A0A8J5XXT8_DIALT</name>
<comment type="caution">
    <text evidence="10">The sequence shown here is derived from an EMBL/GenBank/DDBJ whole genome shotgun (WGS) entry which is preliminary data.</text>
</comment>
<gene>
    <name evidence="10" type="ORF">KFE25_009437</name>
</gene>
<proteinExistence type="inferred from homology"/>
<dbReference type="InterPro" id="IPR014001">
    <property type="entry name" value="Helicase_ATP-bd"/>
</dbReference>
<dbReference type="InterPro" id="IPR000629">
    <property type="entry name" value="RNA-helicase_DEAD-box_CS"/>
</dbReference>
<evidence type="ECO:0000259" key="8">
    <source>
        <dbReference type="PROSITE" id="PS51192"/>
    </source>
</evidence>
<dbReference type="PROSITE" id="PS51192">
    <property type="entry name" value="HELICASE_ATP_BIND_1"/>
    <property type="match status" value="1"/>
</dbReference>
<dbReference type="PROSITE" id="PS00039">
    <property type="entry name" value="DEAD_ATP_HELICASE"/>
    <property type="match status" value="1"/>
</dbReference>
<dbReference type="OrthoDB" id="10555297at2759"/>
<feature type="domain" description="Helicase ATP-binding" evidence="8">
    <location>
        <begin position="61"/>
        <end position="240"/>
    </location>
</feature>
<dbReference type="InterPro" id="IPR011545">
    <property type="entry name" value="DEAD/DEAH_box_helicase_dom"/>
</dbReference>
<dbReference type="SMART" id="SM00487">
    <property type="entry name" value="DEXDc"/>
    <property type="match status" value="1"/>
</dbReference>
<dbReference type="CDD" id="cd00268">
    <property type="entry name" value="DEADc"/>
    <property type="match status" value="1"/>
</dbReference>
<dbReference type="GO" id="GO:0016787">
    <property type="term" value="F:hydrolase activity"/>
    <property type="evidence" value="ECO:0007669"/>
    <property type="project" value="UniProtKB-KW"/>
</dbReference>
<dbReference type="Pfam" id="PF03880">
    <property type="entry name" value="DbpA"/>
    <property type="match status" value="1"/>
</dbReference>
<dbReference type="AlphaFoldDB" id="A0A8J5XXT8"/>
<dbReference type="InterPro" id="IPR012677">
    <property type="entry name" value="Nucleotide-bd_a/b_plait_sf"/>
</dbReference>
<keyword evidence="7" id="KW-0732">Signal</keyword>
<reference evidence="10" key="1">
    <citation type="submission" date="2021-05" db="EMBL/GenBank/DDBJ databases">
        <title>The genome of the haptophyte Pavlova lutheri (Diacronema luteri, Pavlovales) - a model for lipid biosynthesis in eukaryotic algae.</title>
        <authorList>
            <person name="Hulatt C.J."/>
            <person name="Posewitz M.C."/>
        </authorList>
    </citation>
    <scope>NUCLEOTIDE SEQUENCE</scope>
    <source>
        <strain evidence="10">NIVA-4/92</strain>
    </source>
</reference>
<dbReference type="GO" id="GO:0005829">
    <property type="term" value="C:cytosol"/>
    <property type="evidence" value="ECO:0007669"/>
    <property type="project" value="TreeGrafter"/>
</dbReference>
<dbReference type="Gene3D" id="3.30.70.330">
    <property type="match status" value="1"/>
</dbReference>
<dbReference type="EMBL" id="JAGTXO010000001">
    <property type="protein sequence ID" value="KAG8471016.1"/>
    <property type="molecule type" value="Genomic_DNA"/>
</dbReference>
<dbReference type="PROSITE" id="PS51194">
    <property type="entry name" value="HELICASE_CTER"/>
    <property type="match status" value="1"/>
</dbReference>
<protein>
    <recommendedName>
        <fullName evidence="12">RNA helicase</fullName>
    </recommendedName>
</protein>
<feature type="domain" description="Helicase C-terminal" evidence="9">
    <location>
        <begin position="297"/>
        <end position="475"/>
    </location>
</feature>
<dbReference type="Pfam" id="PF00271">
    <property type="entry name" value="Helicase_C"/>
    <property type="match status" value="1"/>
</dbReference>
<keyword evidence="3 5" id="KW-0347">Helicase</keyword>
<dbReference type="PANTHER" id="PTHR47959">
    <property type="entry name" value="ATP-DEPENDENT RNA HELICASE RHLE-RELATED"/>
    <property type="match status" value="1"/>
</dbReference>
<accession>A0A8J5XXT8</accession>
<organism evidence="10 11">
    <name type="scientific">Diacronema lutheri</name>
    <name type="common">Unicellular marine alga</name>
    <name type="synonym">Monochrysis lutheri</name>
    <dbReference type="NCBI Taxonomy" id="2081491"/>
    <lineage>
        <taxon>Eukaryota</taxon>
        <taxon>Haptista</taxon>
        <taxon>Haptophyta</taxon>
        <taxon>Pavlovophyceae</taxon>
        <taxon>Pavlovales</taxon>
        <taxon>Pavlovaceae</taxon>
        <taxon>Diacronema</taxon>
    </lineage>
</organism>
<keyword evidence="4 5" id="KW-0067">ATP-binding</keyword>
<evidence type="ECO:0000256" key="4">
    <source>
        <dbReference type="ARBA" id="ARBA00022840"/>
    </source>
</evidence>
<dbReference type="InterPro" id="IPR050079">
    <property type="entry name" value="DEAD_box_RNA_helicase"/>
</dbReference>
<dbReference type="Gene3D" id="3.40.50.300">
    <property type="entry name" value="P-loop containing nucleotide triphosphate hydrolases"/>
    <property type="match status" value="2"/>
</dbReference>
<evidence type="ECO:0000313" key="10">
    <source>
        <dbReference type="EMBL" id="KAG8471016.1"/>
    </source>
</evidence>
<evidence type="ECO:0000256" key="3">
    <source>
        <dbReference type="ARBA" id="ARBA00022806"/>
    </source>
</evidence>
<dbReference type="GO" id="GO:0003676">
    <property type="term" value="F:nucleic acid binding"/>
    <property type="evidence" value="ECO:0007669"/>
    <property type="project" value="InterPro"/>
</dbReference>
<evidence type="ECO:0000256" key="5">
    <source>
        <dbReference type="RuleBase" id="RU000492"/>
    </source>
</evidence>
<evidence type="ECO:0000256" key="2">
    <source>
        <dbReference type="ARBA" id="ARBA00022801"/>
    </source>
</evidence>
<dbReference type="InterPro" id="IPR005580">
    <property type="entry name" value="DbpA/CsdA_RNA-bd_dom"/>
</dbReference>
<dbReference type="OMA" id="GHFVDPN"/>
<dbReference type="CDD" id="cd18787">
    <property type="entry name" value="SF2_C_DEAD"/>
    <property type="match status" value="1"/>
</dbReference>
<dbReference type="GO" id="GO:0005524">
    <property type="term" value="F:ATP binding"/>
    <property type="evidence" value="ECO:0007669"/>
    <property type="project" value="UniProtKB-KW"/>
</dbReference>
<keyword evidence="2 5" id="KW-0378">Hydrolase</keyword>
<keyword evidence="1 5" id="KW-0547">Nucleotide-binding</keyword>
<dbReference type="Pfam" id="PF00270">
    <property type="entry name" value="DEAD"/>
    <property type="match status" value="1"/>
</dbReference>
<dbReference type="PANTHER" id="PTHR47959:SF1">
    <property type="entry name" value="ATP-DEPENDENT RNA HELICASE DBPA"/>
    <property type="match status" value="1"/>
</dbReference>
<dbReference type="InterPro" id="IPR027417">
    <property type="entry name" value="P-loop_NTPase"/>
</dbReference>
<evidence type="ECO:0000313" key="11">
    <source>
        <dbReference type="Proteomes" id="UP000751190"/>
    </source>
</evidence>
<evidence type="ECO:0000256" key="1">
    <source>
        <dbReference type="ARBA" id="ARBA00022741"/>
    </source>
</evidence>
<evidence type="ECO:0008006" key="12">
    <source>
        <dbReference type="Google" id="ProtNLM"/>
    </source>
</evidence>
<dbReference type="InterPro" id="IPR001650">
    <property type="entry name" value="Helicase_C-like"/>
</dbReference>
<evidence type="ECO:0000256" key="7">
    <source>
        <dbReference type="SAM" id="SignalP"/>
    </source>
</evidence>
<evidence type="ECO:0000256" key="6">
    <source>
        <dbReference type="SAM" id="MobiDB-lite"/>
    </source>
</evidence>
<evidence type="ECO:0000259" key="9">
    <source>
        <dbReference type="PROSITE" id="PS51194"/>
    </source>
</evidence>
<dbReference type="SMART" id="SM00490">
    <property type="entry name" value="HELICc"/>
    <property type="match status" value="1"/>
</dbReference>
<feature type="region of interest" description="Disordered" evidence="6">
    <location>
        <begin position="570"/>
        <end position="591"/>
    </location>
</feature>
<sequence>MAVRVLCALALSARAAAAPAAAPASGQAAGAWAQTGLAPHIARVPPALGWPEPTEIQRRCIAPILAGRDVVGQASTGSGKTAAYALPLVERAAAEPLTPPSARPLCVVVVPTRELCVQVAAAIKAIASEAALGDVRVGTVYGGTSRSAEAAGLADPPHVLVATPGRLLDHLDAAHLAVPPGGVRTLVLDEADRLFELGFFDAAAGIVDACAPAQLALFSATMPAPVLELIDAEMRAPYRALLAAEGGHAAEMPATVRLIGVRCALDASDAADVAQLMDGDEAAGAHERAAERARLRALRAILSELSAPAGGTPAPGAPAGASALVFCNTRASAMRAWRGLAGAGAGAGRGARPVGGRLEVALLSGELEQRERETSLFLLRQRAVHALVATDLGARGLDVAQLDAVVHFELPPAWDRVTFVHRAGRTGRADLPGKCFSLCASADDERVLSAWADELGGRELAWRDADAPGATHAPCAADGPGALAPPAWSVVRIGAGKREKLSRGDVLGAVTALTRVRGDEVGLIEVYADFSLVGLPRHAAEDAVVALRAGRIKRERRLVSIVRPERVSLRADQARRPGTVPPPRRDERRER</sequence>
<feature type="signal peptide" evidence="7">
    <location>
        <begin position="1"/>
        <end position="17"/>
    </location>
</feature>
<dbReference type="GO" id="GO:0003724">
    <property type="term" value="F:RNA helicase activity"/>
    <property type="evidence" value="ECO:0007669"/>
    <property type="project" value="TreeGrafter"/>
</dbReference>
<dbReference type="InterPro" id="IPR044742">
    <property type="entry name" value="DEAD/DEAH_RhlB"/>
</dbReference>
<comment type="similarity">
    <text evidence="5">Belongs to the DEAD box helicase family.</text>
</comment>
<dbReference type="Proteomes" id="UP000751190">
    <property type="component" value="Unassembled WGS sequence"/>
</dbReference>
<dbReference type="SUPFAM" id="SSF52540">
    <property type="entry name" value="P-loop containing nucleoside triphosphate hydrolases"/>
    <property type="match status" value="2"/>
</dbReference>